<evidence type="ECO:0000313" key="2">
    <source>
        <dbReference type="Proteomes" id="UP001219518"/>
    </source>
</evidence>
<dbReference type="EMBL" id="JAHWGI010000360">
    <property type="protein sequence ID" value="KAK3914212.1"/>
    <property type="molecule type" value="Genomic_DNA"/>
</dbReference>
<accession>A0AAE1LDJ7</accession>
<sequence length="308" mass="35430">MAQPPHDWKCHPDLKVEWENFTIESKRNTLTDDLNSELWINFWRRRGDVGDVPTKANSNLLTTEPLQQQKEFHEPEQYDAELFHTPSLVSEDNESLLTSSQQQQIVGIVSELLDVLDMASDNIPEDLKTDIKVLPQHVVSLIFKELREQLTNQGIYSICRLLCEDSNLNSWLDIRLVFKEIFLPMSLFLPMFCRYVKKVIVLWEKSDFILQCKAPIEEWQILVLTCFLQTDQIDEVIIKTGSALLNLLPVLSLSARGLSANESFATLLLKMIPVLKANSSVQVHNEMMTIIQQSNSFNKQKMINALKS</sequence>
<proteinExistence type="predicted"/>
<name>A0AAE1LDJ7_9NEOP</name>
<gene>
    <name evidence="1" type="ORF">KUF71_023625</name>
</gene>
<organism evidence="1 2">
    <name type="scientific">Frankliniella fusca</name>
    <dbReference type="NCBI Taxonomy" id="407009"/>
    <lineage>
        <taxon>Eukaryota</taxon>
        <taxon>Metazoa</taxon>
        <taxon>Ecdysozoa</taxon>
        <taxon>Arthropoda</taxon>
        <taxon>Hexapoda</taxon>
        <taxon>Insecta</taxon>
        <taxon>Pterygota</taxon>
        <taxon>Neoptera</taxon>
        <taxon>Paraneoptera</taxon>
        <taxon>Thysanoptera</taxon>
        <taxon>Terebrantia</taxon>
        <taxon>Thripoidea</taxon>
        <taxon>Thripidae</taxon>
        <taxon>Frankliniella</taxon>
    </lineage>
</organism>
<keyword evidence="2" id="KW-1185">Reference proteome</keyword>
<reference evidence="1" key="2">
    <citation type="journal article" date="2023" name="BMC Genomics">
        <title>Pest status, molecular evolution, and epigenetic factors derived from the genome assembly of Frankliniella fusca, a thysanopteran phytovirus vector.</title>
        <authorList>
            <person name="Catto M.A."/>
            <person name="Labadie P.E."/>
            <person name="Jacobson A.L."/>
            <person name="Kennedy G.G."/>
            <person name="Srinivasan R."/>
            <person name="Hunt B.G."/>
        </authorList>
    </citation>
    <scope>NUCLEOTIDE SEQUENCE</scope>
    <source>
        <strain evidence="1">PL_HMW_Pooled</strain>
    </source>
</reference>
<dbReference type="AlphaFoldDB" id="A0AAE1LDJ7"/>
<comment type="caution">
    <text evidence="1">The sequence shown here is derived from an EMBL/GenBank/DDBJ whole genome shotgun (WGS) entry which is preliminary data.</text>
</comment>
<dbReference type="Proteomes" id="UP001219518">
    <property type="component" value="Unassembled WGS sequence"/>
</dbReference>
<evidence type="ECO:0000313" key="1">
    <source>
        <dbReference type="EMBL" id="KAK3914212.1"/>
    </source>
</evidence>
<protein>
    <submittedName>
        <fullName evidence="1">ER membrane protein complex subunit 1</fullName>
    </submittedName>
</protein>
<reference evidence="1" key="1">
    <citation type="submission" date="2021-07" db="EMBL/GenBank/DDBJ databases">
        <authorList>
            <person name="Catto M.A."/>
            <person name="Jacobson A."/>
            <person name="Kennedy G."/>
            <person name="Labadie P."/>
            <person name="Hunt B.G."/>
            <person name="Srinivasan R."/>
        </authorList>
    </citation>
    <scope>NUCLEOTIDE SEQUENCE</scope>
    <source>
        <strain evidence="1">PL_HMW_Pooled</strain>
        <tissue evidence="1">Head</tissue>
    </source>
</reference>